<dbReference type="InterPro" id="IPR023803">
    <property type="entry name" value="Ribosomal_bS16_dom_sf"/>
</dbReference>
<dbReference type="Proteomes" id="UP000008139">
    <property type="component" value="Chromosome"/>
</dbReference>
<dbReference type="Gene3D" id="3.30.1320.10">
    <property type="match status" value="1"/>
</dbReference>
<reference evidence="5" key="2">
    <citation type="submission" date="2011-03" db="EMBL/GenBank/DDBJ databases">
        <title>The complete genome of Hippea maritima DSM 10411.</title>
        <authorList>
            <consortium name="US DOE Joint Genome Institute (JGI-PGF)"/>
            <person name="Lucas S."/>
            <person name="Copeland A."/>
            <person name="Lapidus A."/>
            <person name="Bruce D."/>
            <person name="Goodwin L."/>
            <person name="Pitluck S."/>
            <person name="Peters L."/>
            <person name="Kyrpides N."/>
            <person name="Mavromatis K."/>
            <person name="Pagani I."/>
            <person name="Ivanova N."/>
            <person name="Mikhailova N."/>
            <person name="Lu M."/>
            <person name="Detter J.C."/>
            <person name="Tapia R."/>
            <person name="Han C."/>
            <person name="Land M."/>
            <person name="Hauser L."/>
            <person name="Markowitz V."/>
            <person name="Cheng J.-F."/>
            <person name="Hugenholtz P."/>
            <person name="Woyke T."/>
            <person name="Wu D."/>
            <person name="Spring S."/>
            <person name="Schroeder M."/>
            <person name="Brambilla E."/>
            <person name="Klenk H.-P."/>
            <person name="Eisen J.A."/>
        </authorList>
    </citation>
    <scope>NUCLEOTIDE SEQUENCE [LARGE SCALE GENOMIC DNA]</scope>
    <source>
        <strain evidence="5">ATCC 700847 / DSM 10411 / MH2</strain>
    </source>
</reference>
<proteinExistence type="inferred from homology"/>
<dbReference type="PANTHER" id="PTHR12919">
    <property type="entry name" value="30S RIBOSOMAL PROTEIN S16"/>
    <property type="match status" value="1"/>
</dbReference>
<dbReference type="STRING" id="760142.Hipma_1456"/>
<dbReference type="GO" id="GO:0005737">
    <property type="term" value="C:cytoplasm"/>
    <property type="evidence" value="ECO:0007669"/>
    <property type="project" value="UniProtKB-ARBA"/>
</dbReference>
<evidence type="ECO:0000256" key="2">
    <source>
        <dbReference type="ARBA" id="ARBA00023274"/>
    </source>
</evidence>
<dbReference type="EMBL" id="CP002606">
    <property type="protein sequence ID" value="AEA34412.1"/>
    <property type="molecule type" value="Genomic_DNA"/>
</dbReference>
<keyword evidence="2 3" id="KW-0687">Ribonucleoprotein</keyword>
<reference evidence="4 5" key="1">
    <citation type="journal article" date="2011" name="Stand. Genomic Sci.">
        <title>Complete genome sequence of the thermophilic sulfur-reducer Hippea maritima type strain (MH(2)).</title>
        <authorList>
            <person name="Huntemann M."/>
            <person name="Lu M."/>
            <person name="Nolan M."/>
            <person name="Lapidus A."/>
            <person name="Lucas S."/>
            <person name="Hammon N."/>
            <person name="Deshpande S."/>
            <person name="Cheng J.F."/>
            <person name="Tapia R."/>
            <person name="Han C."/>
            <person name="Goodwin L."/>
            <person name="Pitluck S."/>
            <person name="Liolios K."/>
            <person name="Pagani I."/>
            <person name="Ivanova N."/>
            <person name="Ovchinikova G."/>
            <person name="Pati A."/>
            <person name="Chen A."/>
            <person name="Palaniappan K."/>
            <person name="Land M."/>
            <person name="Hauser L."/>
            <person name="Jeffries C.D."/>
            <person name="Detter J.C."/>
            <person name="Brambilla E.M."/>
            <person name="Rohde M."/>
            <person name="Spring S."/>
            <person name="Goker M."/>
            <person name="Woyke T."/>
            <person name="Bristow J."/>
            <person name="Eisen J.A."/>
            <person name="Markowitz V."/>
            <person name="Hugenholtz P."/>
            <person name="Kyrpides N.C."/>
            <person name="Klenk H.P."/>
            <person name="Mavromatis K."/>
        </authorList>
    </citation>
    <scope>NUCLEOTIDE SEQUENCE [LARGE SCALE GENOMIC DNA]</scope>
    <source>
        <strain evidence="5">ATCC 700847 / DSM 10411 / MH2</strain>
    </source>
</reference>
<dbReference type="OrthoDB" id="9807878at2"/>
<evidence type="ECO:0000256" key="1">
    <source>
        <dbReference type="ARBA" id="ARBA00022980"/>
    </source>
</evidence>
<dbReference type="GO" id="GO:0015935">
    <property type="term" value="C:small ribosomal subunit"/>
    <property type="evidence" value="ECO:0007669"/>
    <property type="project" value="TreeGrafter"/>
</dbReference>
<dbReference type="RefSeq" id="WP_013682441.1">
    <property type="nucleotide sequence ID" value="NC_015318.1"/>
</dbReference>
<protein>
    <recommendedName>
        <fullName evidence="3">Small ribosomal subunit protein bS16</fullName>
    </recommendedName>
</protein>
<evidence type="ECO:0000313" key="4">
    <source>
        <dbReference type="EMBL" id="AEA34412.1"/>
    </source>
</evidence>
<dbReference type="NCBIfam" id="TIGR00002">
    <property type="entry name" value="S16"/>
    <property type="match status" value="1"/>
</dbReference>
<dbReference type="HAMAP" id="MF_00385">
    <property type="entry name" value="Ribosomal_bS16"/>
    <property type="match status" value="1"/>
</dbReference>
<dbReference type="InParanoid" id="F2LY89"/>
<gene>
    <name evidence="3" type="primary">rpsP</name>
    <name evidence="4" type="ordered locus">Hipma_1456</name>
</gene>
<evidence type="ECO:0000313" key="5">
    <source>
        <dbReference type="Proteomes" id="UP000008139"/>
    </source>
</evidence>
<accession>F2LY89</accession>
<sequence>MVVIRLRRGGMKKKPFYRIVAVDSRKKRDGAVIEILGYYDPKTEPPTIKVEMEKYNSWIEKGAKVSETVKNLVKKVG</sequence>
<dbReference type="KEGG" id="hmr:Hipma_1456"/>
<name>F2LY89_HIPMA</name>
<keyword evidence="5" id="KW-1185">Reference proteome</keyword>
<evidence type="ECO:0000256" key="3">
    <source>
        <dbReference type="HAMAP-Rule" id="MF_00385"/>
    </source>
</evidence>
<dbReference type="GO" id="GO:0003735">
    <property type="term" value="F:structural constituent of ribosome"/>
    <property type="evidence" value="ECO:0007669"/>
    <property type="project" value="InterPro"/>
</dbReference>
<dbReference type="eggNOG" id="COG0228">
    <property type="taxonomic scope" value="Bacteria"/>
</dbReference>
<dbReference type="PANTHER" id="PTHR12919:SF20">
    <property type="entry name" value="SMALL RIBOSOMAL SUBUNIT PROTEIN BS16M"/>
    <property type="match status" value="1"/>
</dbReference>
<dbReference type="FunCoup" id="F2LY89">
    <property type="interactions" value="433"/>
</dbReference>
<dbReference type="AlphaFoldDB" id="F2LY89"/>
<organism evidence="4 5">
    <name type="scientific">Hippea maritima (strain ATCC 700847 / DSM 10411 / MH2)</name>
    <dbReference type="NCBI Taxonomy" id="760142"/>
    <lineage>
        <taxon>Bacteria</taxon>
        <taxon>Pseudomonadati</taxon>
        <taxon>Campylobacterota</taxon>
        <taxon>Desulfurellia</taxon>
        <taxon>Desulfurellales</taxon>
        <taxon>Hippeaceae</taxon>
        <taxon>Hippea</taxon>
    </lineage>
</organism>
<comment type="similarity">
    <text evidence="3">Belongs to the bacterial ribosomal protein bS16 family.</text>
</comment>
<keyword evidence="1 3" id="KW-0689">Ribosomal protein</keyword>
<dbReference type="SUPFAM" id="SSF54565">
    <property type="entry name" value="Ribosomal protein S16"/>
    <property type="match status" value="1"/>
</dbReference>
<dbReference type="InterPro" id="IPR000307">
    <property type="entry name" value="Ribosomal_bS16"/>
</dbReference>
<dbReference type="GO" id="GO:0006412">
    <property type="term" value="P:translation"/>
    <property type="evidence" value="ECO:0007669"/>
    <property type="project" value="UniProtKB-UniRule"/>
</dbReference>
<dbReference type="HOGENOM" id="CLU_100590_5_0_7"/>
<dbReference type="Pfam" id="PF00886">
    <property type="entry name" value="Ribosomal_S16"/>
    <property type="match status" value="1"/>
</dbReference>